<dbReference type="EMBL" id="CAJOBA010040452">
    <property type="protein sequence ID" value="CAF4094854.1"/>
    <property type="molecule type" value="Genomic_DNA"/>
</dbReference>
<dbReference type="Proteomes" id="UP000663829">
    <property type="component" value="Unassembled WGS sequence"/>
</dbReference>
<evidence type="ECO:0000313" key="4">
    <source>
        <dbReference type="EMBL" id="CAF4094854.1"/>
    </source>
</evidence>
<sequence>MELCEENNCILCQVAICLHCKKSLCIAHLLKHNDELIIKANMYCDDLNCLSEQLDRLNFDDTFKSCEDHLNMWLCAKIKEVELIYNEKMDKIRLYRQQSKERLENFKLKQKTKIDSLQHTLFNVQTHKQTNSIQIDAVKIAVDKLHAEVENFQDSITLTNKNDYIPAIEIEKSWNDNDSGGGDEQIEKLDKMTIITDDDLLATSNNKVVNDHEQNEHFQSKLSANAPPFQAKSIFALPTSPTNSHHSMTTGEPNYQRINNFSGRNISDAFI</sequence>
<dbReference type="EMBL" id="CAJOBC010009969">
    <property type="protein sequence ID" value="CAF4001062.1"/>
    <property type="molecule type" value="Genomic_DNA"/>
</dbReference>
<dbReference type="OrthoDB" id="9995687at2759"/>
<reference evidence="1" key="1">
    <citation type="submission" date="2021-02" db="EMBL/GenBank/DDBJ databases">
        <authorList>
            <person name="Nowell W R."/>
        </authorList>
    </citation>
    <scope>NUCLEOTIDE SEQUENCE</scope>
</reference>
<protein>
    <submittedName>
        <fullName evidence="1">Uncharacterized protein</fullName>
    </submittedName>
</protein>
<dbReference type="AlphaFoldDB" id="A0A814Z4V0"/>
<dbReference type="Proteomes" id="UP000681722">
    <property type="component" value="Unassembled WGS sequence"/>
</dbReference>
<keyword evidence="5" id="KW-1185">Reference proteome</keyword>
<evidence type="ECO:0000313" key="3">
    <source>
        <dbReference type="EMBL" id="CAF4001062.1"/>
    </source>
</evidence>
<organism evidence="1 5">
    <name type="scientific">Didymodactylos carnosus</name>
    <dbReference type="NCBI Taxonomy" id="1234261"/>
    <lineage>
        <taxon>Eukaryota</taxon>
        <taxon>Metazoa</taxon>
        <taxon>Spiralia</taxon>
        <taxon>Gnathifera</taxon>
        <taxon>Rotifera</taxon>
        <taxon>Eurotatoria</taxon>
        <taxon>Bdelloidea</taxon>
        <taxon>Philodinida</taxon>
        <taxon>Philodinidae</taxon>
        <taxon>Didymodactylos</taxon>
    </lineage>
</organism>
<dbReference type="EMBL" id="CAJNOQ010009964">
    <property type="protein sequence ID" value="CAF1238881.1"/>
    <property type="molecule type" value="Genomic_DNA"/>
</dbReference>
<dbReference type="Proteomes" id="UP000677228">
    <property type="component" value="Unassembled WGS sequence"/>
</dbReference>
<proteinExistence type="predicted"/>
<evidence type="ECO:0000313" key="5">
    <source>
        <dbReference type="Proteomes" id="UP000663829"/>
    </source>
</evidence>
<accession>A0A814Z4V0</accession>
<dbReference type="EMBL" id="CAJNOK010018884">
    <property type="protein sequence ID" value="CAF1290066.1"/>
    <property type="molecule type" value="Genomic_DNA"/>
</dbReference>
<comment type="caution">
    <text evidence="1">The sequence shown here is derived from an EMBL/GenBank/DDBJ whole genome shotgun (WGS) entry which is preliminary data.</text>
</comment>
<evidence type="ECO:0000313" key="2">
    <source>
        <dbReference type="EMBL" id="CAF1290066.1"/>
    </source>
</evidence>
<dbReference type="Proteomes" id="UP000682733">
    <property type="component" value="Unassembled WGS sequence"/>
</dbReference>
<gene>
    <name evidence="1" type="ORF">GPM918_LOCUS25554</name>
    <name evidence="2" type="ORF">OVA965_LOCUS28048</name>
    <name evidence="3" type="ORF">SRO942_LOCUS25560</name>
    <name evidence="4" type="ORF">TMI583_LOCUS28796</name>
</gene>
<evidence type="ECO:0000313" key="1">
    <source>
        <dbReference type="EMBL" id="CAF1238881.1"/>
    </source>
</evidence>
<name>A0A814Z4V0_9BILA</name>